<proteinExistence type="predicted"/>
<evidence type="ECO:0000313" key="2">
    <source>
        <dbReference type="EMBL" id="GAN08807.1"/>
    </source>
</evidence>
<feature type="compositionally biased region" description="Low complexity" evidence="1">
    <location>
        <begin position="32"/>
        <end position="52"/>
    </location>
</feature>
<reference evidence="2" key="1">
    <citation type="submission" date="2014-09" db="EMBL/GenBank/DDBJ databases">
        <title>Draft genome sequence of an oleaginous Mucoromycotina fungus Mucor ambiguus NBRC6742.</title>
        <authorList>
            <person name="Takeda I."/>
            <person name="Yamane N."/>
            <person name="Morita T."/>
            <person name="Tamano K."/>
            <person name="Machida M."/>
            <person name="Baker S."/>
            <person name="Koike H."/>
        </authorList>
    </citation>
    <scope>NUCLEOTIDE SEQUENCE</scope>
    <source>
        <strain evidence="2">NBRC 6742</strain>
    </source>
</reference>
<dbReference type="OrthoDB" id="2289326at2759"/>
<dbReference type="EMBL" id="DF836513">
    <property type="protein sequence ID" value="GAN08807.1"/>
    <property type="molecule type" value="Genomic_DNA"/>
</dbReference>
<accession>A0A0C9MYY3</accession>
<feature type="region of interest" description="Disordered" evidence="1">
    <location>
        <begin position="141"/>
        <end position="195"/>
    </location>
</feature>
<dbReference type="AlphaFoldDB" id="A0A0C9MYY3"/>
<evidence type="ECO:0000313" key="3">
    <source>
        <dbReference type="Proteomes" id="UP000053815"/>
    </source>
</evidence>
<sequence>MSDPANTTTAAVSASEAPVLEVPPKDTVTESAPVNHTTTTAATATGVNATGPKVTPVQRLSSVYKKAKQTVTDAVAEANKAINEKKAAKPATTATDADADAAITSTAADPVTTSQVPTTTQDKKVETSNIAFKDLLARVKGLARPTPTHPAPAEASTSDENAPPIPPPKDNAHSNATTNTNPVIDQFKQLLQQPM</sequence>
<feature type="compositionally biased region" description="Polar residues" evidence="1">
    <location>
        <begin position="173"/>
        <end position="195"/>
    </location>
</feature>
<dbReference type="Proteomes" id="UP000053815">
    <property type="component" value="Unassembled WGS sequence"/>
</dbReference>
<feature type="compositionally biased region" description="Polar residues" evidence="1">
    <location>
        <begin position="1"/>
        <end position="12"/>
    </location>
</feature>
<feature type="region of interest" description="Disordered" evidence="1">
    <location>
        <begin position="1"/>
        <end position="53"/>
    </location>
</feature>
<gene>
    <name evidence="2" type="ORF">MAM1_0224d08323</name>
</gene>
<feature type="region of interest" description="Disordered" evidence="1">
    <location>
        <begin position="105"/>
        <end position="126"/>
    </location>
</feature>
<keyword evidence="3" id="KW-1185">Reference proteome</keyword>
<name>A0A0C9MYY3_9FUNG</name>
<evidence type="ECO:0000256" key="1">
    <source>
        <dbReference type="SAM" id="MobiDB-lite"/>
    </source>
</evidence>
<organism evidence="2">
    <name type="scientific">Mucor ambiguus</name>
    <dbReference type="NCBI Taxonomy" id="91626"/>
    <lineage>
        <taxon>Eukaryota</taxon>
        <taxon>Fungi</taxon>
        <taxon>Fungi incertae sedis</taxon>
        <taxon>Mucoromycota</taxon>
        <taxon>Mucoromycotina</taxon>
        <taxon>Mucoromycetes</taxon>
        <taxon>Mucorales</taxon>
        <taxon>Mucorineae</taxon>
        <taxon>Mucoraceae</taxon>
        <taxon>Mucor</taxon>
    </lineage>
</organism>
<feature type="compositionally biased region" description="Low complexity" evidence="1">
    <location>
        <begin position="105"/>
        <end position="120"/>
    </location>
</feature>
<protein>
    <submittedName>
        <fullName evidence="2">Uncharacterized protein</fullName>
    </submittedName>
</protein>